<organism evidence="5 6">
    <name type="scientific">Nocardioides humilatus</name>
    <dbReference type="NCBI Taxonomy" id="2607660"/>
    <lineage>
        <taxon>Bacteria</taxon>
        <taxon>Bacillati</taxon>
        <taxon>Actinomycetota</taxon>
        <taxon>Actinomycetes</taxon>
        <taxon>Propionibacteriales</taxon>
        <taxon>Nocardioidaceae</taxon>
        <taxon>Nocardioides</taxon>
    </lineage>
</organism>
<gene>
    <name evidence="5" type="ORF">F0U44_14700</name>
</gene>
<feature type="region of interest" description="Disordered" evidence="3">
    <location>
        <begin position="1"/>
        <end position="20"/>
    </location>
</feature>
<name>A0A5B1LAX9_9ACTN</name>
<evidence type="ECO:0000256" key="2">
    <source>
        <dbReference type="ARBA" id="ARBA00023315"/>
    </source>
</evidence>
<dbReference type="RefSeq" id="WP_149729111.1">
    <property type="nucleotide sequence ID" value="NZ_VUJV01000004.1"/>
</dbReference>
<dbReference type="Gene3D" id="3.40.630.30">
    <property type="match status" value="1"/>
</dbReference>
<feature type="compositionally biased region" description="Basic and acidic residues" evidence="3">
    <location>
        <begin position="11"/>
        <end position="20"/>
    </location>
</feature>
<dbReference type="GO" id="GO:0016747">
    <property type="term" value="F:acyltransferase activity, transferring groups other than amino-acyl groups"/>
    <property type="evidence" value="ECO:0007669"/>
    <property type="project" value="InterPro"/>
</dbReference>
<proteinExistence type="predicted"/>
<dbReference type="InterPro" id="IPR050832">
    <property type="entry name" value="Bact_Acetyltransf"/>
</dbReference>
<reference evidence="5 6" key="1">
    <citation type="submission" date="2019-09" db="EMBL/GenBank/DDBJ databases">
        <title>Nocardioides panacisoli sp. nov., isolated from the soil of a ginseng field.</title>
        <authorList>
            <person name="Cho C."/>
        </authorList>
    </citation>
    <scope>NUCLEOTIDE SEQUENCE [LARGE SCALE GENOMIC DNA]</scope>
    <source>
        <strain evidence="5 6">BN130099</strain>
    </source>
</reference>
<evidence type="ECO:0000259" key="4">
    <source>
        <dbReference type="PROSITE" id="PS51186"/>
    </source>
</evidence>
<dbReference type="EMBL" id="VUJV01000004">
    <property type="protein sequence ID" value="KAA1417891.1"/>
    <property type="molecule type" value="Genomic_DNA"/>
</dbReference>
<feature type="domain" description="N-acetyltransferase" evidence="4">
    <location>
        <begin position="5"/>
        <end position="148"/>
    </location>
</feature>
<keyword evidence="6" id="KW-1185">Reference proteome</keyword>
<dbReference type="AlphaFoldDB" id="A0A5B1LAX9"/>
<comment type="caution">
    <text evidence="5">The sequence shown here is derived from an EMBL/GenBank/DDBJ whole genome shotgun (WGS) entry which is preliminary data.</text>
</comment>
<dbReference type="PANTHER" id="PTHR43877">
    <property type="entry name" value="AMINOALKYLPHOSPHONATE N-ACETYLTRANSFERASE-RELATED-RELATED"/>
    <property type="match status" value="1"/>
</dbReference>
<dbReference type="InterPro" id="IPR016181">
    <property type="entry name" value="Acyl_CoA_acyltransferase"/>
</dbReference>
<protein>
    <submittedName>
        <fullName evidence="5">GNAT family N-acetyltransferase</fullName>
    </submittedName>
</protein>
<sequence>MSWRIEIGPDVGREDETTERLVEHNQAASEAIRRRFEPDNLPSKPVAAYAVDDGGGLLGGCVGNTVDVWQWLTIDMMWVDPSRRGEGLGRALLTAVEAEARTRGARWSKLNTWDFQAPDFYARCGYVTYGLEVDFPPGHTNHLMRKDL</sequence>
<dbReference type="PANTHER" id="PTHR43877:SF2">
    <property type="entry name" value="AMINOALKYLPHOSPHONATE N-ACETYLTRANSFERASE-RELATED"/>
    <property type="match status" value="1"/>
</dbReference>
<evidence type="ECO:0000256" key="3">
    <source>
        <dbReference type="SAM" id="MobiDB-lite"/>
    </source>
</evidence>
<dbReference type="InterPro" id="IPR000182">
    <property type="entry name" value="GNAT_dom"/>
</dbReference>
<dbReference type="SUPFAM" id="SSF55729">
    <property type="entry name" value="Acyl-CoA N-acyltransferases (Nat)"/>
    <property type="match status" value="1"/>
</dbReference>
<keyword evidence="1 5" id="KW-0808">Transferase</keyword>
<dbReference type="CDD" id="cd04301">
    <property type="entry name" value="NAT_SF"/>
    <property type="match status" value="1"/>
</dbReference>
<reference evidence="5 6" key="2">
    <citation type="submission" date="2019-09" db="EMBL/GenBank/DDBJ databases">
        <authorList>
            <person name="Jin C."/>
        </authorList>
    </citation>
    <scope>NUCLEOTIDE SEQUENCE [LARGE SCALE GENOMIC DNA]</scope>
    <source>
        <strain evidence="5 6">BN130099</strain>
    </source>
</reference>
<dbReference type="Pfam" id="PF13508">
    <property type="entry name" value="Acetyltransf_7"/>
    <property type="match status" value="1"/>
</dbReference>
<accession>A0A5B1LAX9</accession>
<keyword evidence="2" id="KW-0012">Acyltransferase</keyword>
<evidence type="ECO:0000313" key="6">
    <source>
        <dbReference type="Proteomes" id="UP000325003"/>
    </source>
</evidence>
<evidence type="ECO:0000256" key="1">
    <source>
        <dbReference type="ARBA" id="ARBA00022679"/>
    </source>
</evidence>
<evidence type="ECO:0000313" key="5">
    <source>
        <dbReference type="EMBL" id="KAA1417891.1"/>
    </source>
</evidence>
<dbReference type="PROSITE" id="PS51186">
    <property type="entry name" value="GNAT"/>
    <property type="match status" value="1"/>
</dbReference>
<dbReference type="Proteomes" id="UP000325003">
    <property type="component" value="Unassembled WGS sequence"/>
</dbReference>